<protein>
    <submittedName>
        <fullName evidence="2">Uncharacterized protein</fullName>
    </submittedName>
</protein>
<organism evidence="2 3">
    <name type="scientific">Ridgeia piscesae</name>
    <name type="common">Tubeworm</name>
    <dbReference type="NCBI Taxonomy" id="27915"/>
    <lineage>
        <taxon>Eukaryota</taxon>
        <taxon>Metazoa</taxon>
        <taxon>Spiralia</taxon>
        <taxon>Lophotrochozoa</taxon>
        <taxon>Annelida</taxon>
        <taxon>Polychaeta</taxon>
        <taxon>Sedentaria</taxon>
        <taxon>Canalipalpata</taxon>
        <taxon>Sabellida</taxon>
        <taxon>Siboglinidae</taxon>
        <taxon>Ridgeia</taxon>
    </lineage>
</organism>
<proteinExistence type="predicted"/>
<keyword evidence="3" id="KW-1185">Reference proteome</keyword>
<dbReference type="GO" id="GO:0120160">
    <property type="term" value="F:intraciliary transport particle A binding"/>
    <property type="evidence" value="ECO:0007669"/>
    <property type="project" value="TreeGrafter"/>
</dbReference>
<accession>A0AAD9L535</accession>
<dbReference type="Pfam" id="PF17722">
    <property type="entry name" value="IFTAP"/>
    <property type="match status" value="2"/>
</dbReference>
<evidence type="ECO:0000313" key="3">
    <source>
        <dbReference type="Proteomes" id="UP001209878"/>
    </source>
</evidence>
<evidence type="ECO:0000313" key="2">
    <source>
        <dbReference type="EMBL" id="KAK2183081.1"/>
    </source>
</evidence>
<dbReference type="GO" id="GO:0097731">
    <property type="term" value="C:9+0 non-motile cilium"/>
    <property type="evidence" value="ECO:0007669"/>
    <property type="project" value="TreeGrafter"/>
</dbReference>
<feature type="compositionally biased region" description="Basic and acidic residues" evidence="1">
    <location>
        <begin position="195"/>
        <end position="212"/>
    </location>
</feature>
<dbReference type="Proteomes" id="UP001209878">
    <property type="component" value="Unassembled WGS sequence"/>
</dbReference>
<dbReference type="AlphaFoldDB" id="A0AAD9L535"/>
<dbReference type="GO" id="GO:0007340">
    <property type="term" value="P:acrosome reaction"/>
    <property type="evidence" value="ECO:0007669"/>
    <property type="project" value="TreeGrafter"/>
</dbReference>
<sequence>MRIDNRHVMARGTDGTAEDLEEVTRNAIDTAMASSEQTYESFLQCFTHLTADGVLRHGNLQPLVSQVSGHTEHTEAAAMPGCVTSADVGPADALEEVMLDEGTKTQDILVRSKVTDSHHCIQVDNFLAAAGSDEDDSCSSLSETSDDNDICDIYEASFAAKTVQPPAGAEDKVTTNTSVVGAAVTASVDGGKVQAADHHDKSSDYETLDKMGKGSSSTEDAHQWDQRVNPGEVEWDLADLQADAELEGKTNIRKLDFSAKLSEAGVGVTQDAACQEVSCDEVKPFRLDDDFDYDNVVLSCKYTAEEMDFLSRLRQASTGDTQVSWTVLTMFRYFSV</sequence>
<dbReference type="PANTHER" id="PTHR35543:SF1">
    <property type="entry name" value="INTRAFLAGELLAR TRANSPORT-ASSOCIATED PROTEIN"/>
    <property type="match status" value="1"/>
</dbReference>
<dbReference type="PANTHER" id="PTHR35543">
    <property type="entry name" value="PROTEIN C11ORF74"/>
    <property type="match status" value="1"/>
</dbReference>
<dbReference type="InterPro" id="IPR040028">
    <property type="entry name" value="IFTAP"/>
</dbReference>
<comment type="caution">
    <text evidence="2">The sequence shown here is derived from an EMBL/GenBank/DDBJ whole genome shotgun (WGS) entry which is preliminary data.</text>
</comment>
<dbReference type="GO" id="GO:0007283">
    <property type="term" value="P:spermatogenesis"/>
    <property type="evidence" value="ECO:0007669"/>
    <property type="project" value="TreeGrafter"/>
</dbReference>
<reference evidence="2" key="1">
    <citation type="journal article" date="2023" name="Mol. Biol. Evol.">
        <title>Third-Generation Sequencing Reveals the Adaptive Role of the Epigenome in Three Deep-Sea Polychaetes.</title>
        <authorList>
            <person name="Perez M."/>
            <person name="Aroh O."/>
            <person name="Sun Y."/>
            <person name="Lan Y."/>
            <person name="Juniper S.K."/>
            <person name="Young C.R."/>
            <person name="Angers B."/>
            <person name="Qian P.Y."/>
        </authorList>
    </citation>
    <scope>NUCLEOTIDE SEQUENCE</scope>
    <source>
        <strain evidence="2">R07B-5</strain>
    </source>
</reference>
<dbReference type="GO" id="GO:0005829">
    <property type="term" value="C:cytosol"/>
    <property type="evidence" value="ECO:0007669"/>
    <property type="project" value="TreeGrafter"/>
</dbReference>
<gene>
    <name evidence="2" type="ORF">NP493_324g03031</name>
</gene>
<name>A0AAD9L535_RIDPI</name>
<evidence type="ECO:0000256" key="1">
    <source>
        <dbReference type="SAM" id="MobiDB-lite"/>
    </source>
</evidence>
<dbReference type="EMBL" id="JAODUO010000324">
    <property type="protein sequence ID" value="KAK2183081.1"/>
    <property type="molecule type" value="Genomic_DNA"/>
</dbReference>
<feature type="region of interest" description="Disordered" evidence="1">
    <location>
        <begin position="191"/>
        <end position="224"/>
    </location>
</feature>